<keyword evidence="1" id="KW-0732">Signal</keyword>
<organism evidence="2 3">
    <name type="scientific">Phaeosphaeria nodorum (strain SN15 / ATCC MYA-4574 / FGSC 10173)</name>
    <name type="common">Glume blotch fungus</name>
    <name type="synonym">Parastagonospora nodorum</name>
    <dbReference type="NCBI Taxonomy" id="321614"/>
    <lineage>
        <taxon>Eukaryota</taxon>
        <taxon>Fungi</taxon>
        <taxon>Dikarya</taxon>
        <taxon>Ascomycota</taxon>
        <taxon>Pezizomycotina</taxon>
        <taxon>Dothideomycetes</taxon>
        <taxon>Pleosporomycetidae</taxon>
        <taxon>Pleosporales</taxon>
        <taxon>Pleosporineae</taxon>
        <taxon>Phaeosphaeriaceae</taxon>
        <taxon>Parastagonospora</taxon>
    </lineage>
</organism>
<evidence type="ECO:0000313" key="2">
    <source>
        <dbReference type="EMBL" id="EAT91184.1"/>
    </source>
</evidence>
<feature type="signal peptide" evidence="1">
    <location>
        <begin position="1"/>
        <end position="17"/>
    </location>
</feature>
<proteinExistence type="predicted"/>
<dbReference type="KEGG" id="pno:SNOG_01535"/>
<gene>
    <name evidence="2" type="ORF">SNOG_01535</name>
</gene>
<dbReference type="AlphaFoldDB" id="Q0V379"/>
<dbReference type="OMA" id="WAREGEH"/>
<dbReference type="Proteomes" id="UP000001055">
    <property type="component" value="Unassembled WGS sequence"/>
</dbReference>
<accession>Q0V379</accession>
<protein>
    <submittedName>
        <fullName evidence="2">Uncharacterized protein</fullName>
    </submittedName>
</protein>
<feature type="chain" id="PRO_5004178373" evidence="1">
    <location>
        <begin position="18"/>
        <end position="203"/>
    </location>
</feature>
<dbReference type="PANTHER" id="PTHR35896">
    <property type="entry name" value="IG-LIKE DOMAIN-CONTAINING PROTEIN"/>
    <property type="match status" value="1"/>
</dbReference>
<sequence length="203" mass="22262">MNVRDRILLMLAACCLASPIAGNKLAALHETSQATLDNTAKFSVADCGSSLPEARLKGCKFSPMVTSWTPTACLSSALDSEWNASGRKYFLDQNGTQEASHDAVTRGDVETYWIDMNTHVAHCVYAFRQIYHAYQQGKGLGAVPAHVMKEEHFYHCLTFMSTGNFSGDALCCEYLAFENGMVLAKEEATVGVYRREKKGRASG</sequence>
<dbReference type="PANTHER" id="PTHR35896:SF3">
    <property type="entry name" value="MAJOR FACILITATOR SUPERFAMILY TRANSPORTER"/>
    <property type="match status" value="1"/>
</dbReference>
<name>Q0V379_PHANO</name>
<dbReference type="RefSeq" id="XP_001792173.1">
    <property type="nucleotide sequence ID" value="XM_001792121.1"/>
</dbReference>
<dbReference type="InParanoid" id="Q0V379"/>
<evidence type="ECO:0000313" key="3">
    <source>
        <dbReference type="Proteomes" id="UP000001055"/>
    </source>
</evidence>
<evidence type="ECO:0000256" key="1">
    <source>
        <dbReference type="SAM" id="SignalP"/>
    </source>
</evidence>
<dbReference type="EMBL" id="CH445326">
    <property type="protein sequence ID" value="EAT91184.1"/>
    <property type="molecule type" value="Genomic_DNA"/>
</dbReference>
<dbReference type="HOGENOM" id="CLU_1349356_0_0_1"/>
<dbReference type="GeneID" id="5969018"/>
<reference evidence="3" key="1">
    <citation type="journal article" date="2007" name="Plant Cell">
        <title>Dothideomycete-plant interactions illuminated by genome sequencing and EST analysis of the wheat pathogen Stagonospora nodorum.</title>
        <authorList>
            <person name="Hane J.K."/>
            <person name="Lowe R.G."/>
            <person name="Solomon P.S."/>
            <person name="Tan K.C."/>
            <person name="Schoch C.L."/>
            <person name="Spatafora J.W."/>
            <person name="Crous P.W."/>
            <person name="Kodira C."/>
            <person name="Birren B.W."/>
            <person name="Galagan J.E."/>
            <person name="Torriani S.F."/>
            <person name="McDonald B.A."/>
            <person name="Oliver R.P."/>
        </authorList>
    </citation>
    <scope>NUCLEOTIDE SEQUENCE [LARGE SCALE GENOMIC DNA]</scope>
    <source>
        <strain evidence="3">SN15 / ATCC MYA-4574 / FGSC 10173</strain>
    </source>
</reference>
<dbReference type="InterPro" id="IPR053008">
    <property type="entry name" value="Phomopsin_biosynth_assoc"/>
</dbReference>